<organism evidence="2 3">
    <name type="scientific">Streptomyces formicae</name>
    <dbReference type="NCBI Taxonomy" id="1616117"/>
    <lineage>
        <taxon>Bacteria</taxon>
        <taxon>Bacillati</taxon>
        <taxon>Actinomycetota</taxon>
        <taxon>Actinomycetes</taxon>
        <taxon>Kitasatosporales</taxon>
        <taxon>Streptomycetaceae</taxon>
        <taxon>Streptomyces</taxon>
    </lineage>
</organism>
<keyword evidence="3" id="KW-1185">Reference proteome</keyword>
<evidence type="ECO:0000313" key="2">
    <source>
        <dbReference type="EMBL" id="UNM11812.1"/>
    </source>
</evidence>
<dbReference type="InterPro" id="IPR011251">
    <property type="entry name" value="Luciferase-like_dom"/>
</dbReference>
<dbReference type="EMBL" id="CP071872">
    <property type="protein sequence ID" value="UNM11812.1"/>
    <property type="molecule type" value="Genomic_DNA"/>
</dbReference>
<evidence type="ECO:0000313" key="3">
    <source>
        <dbReference type="Proteomes" id="UP000828924"/>
    </source>
</evidence>
<name>A0ABY3WKD8_9ACTN</name>
<sequence>MEVGLTIFPTDSAIRPDELARAAEDRGFESLFFSEHTHIPVSRRTPYPAGGDMPQEFAHIHDPFIALSTAAASTRRIRLGTGICTVTQRDPIILAKQVASLDVLSGGRVILGVGAGWNAEEMENHSTAFTTRWQVLQERIEAMKCIWRDDEASYNGEFVRFDPIWCYPKPLQSPHPPILLGAHGGVALRRVVAYCDGWLPVAQHPDDLGKRISELRRYAGEAGRDPSSVSVSVYWARPEPRAVEEYAQQGVDRMVVALPTAGRETVLPLLDAYEVLVRTAAGTS</sequence>
<dbReference type="PANTHER" id="PTHR42847">
    <property type="entry name" value="ALKANESULFONATE MONOOXYGENASE"/>
    <property type="match status" value="1"/>
</dbReference>
<reference evidence="2 3" key="1">
    <citation type="submission" date="2021-03" db="EMBL/GenBank/DDBJ databases">
        <title>Complete genome of Streptomyces formicae strain 1H-GS9 (DSM 100524).</title>
        <authorList>
            <person name="Atanasov K.E."/>
            <person name="Altabella T."/>
            <person name="Ferrer A."/>
        </authorList>
    </citation>
    <scope>NUCLEOTIDE SEQUENCE [LARGE SCALE GENOMIC DNA]</scope>
    <source>
        <strain evidence="2 3">1H-GS9</strain>
    </source>
</reference>
<dbReference type="InterPro" id="IPR019921">
    <property type="entry name" value="Lucif-like_OxRdtase_Rv2161c"/>
</dbReference>
<dbReference type="InterPro" id="IPR050172">
    <property type="entry name" value="SsuD_RutA_monooxygenase"/>
</dbReference>
<dbReference type="RefSeq" id="WP_242330396.1">
    <property type="nucleotide sequence ID" value="NZ_CP071872.1"/>
</dbReference>
<dbReference type="NCBIfam" id="TIGR03619">
    <property type="entry name" value="F420_Rv2161c"/>
    <property type="match status" value="1"/>
</dbReference>
<dbReference type="Pfam" id="PF00296">
    <property type="entry name" value="Bac_luciferase"/>
    <property type="match status" value="1"/>
</dbReference>
<gene>
    <name evidence="2" type="ORF">J4032_09885</name>
</gene>
<proteinExistence type="predicted"/>
<dbReference type="PANTHER" id="PTHR42847:SF4">
    <property type="entry name" value="ALKANESULFONATE MONOOXYGENASE-RELATED"/>
    <property type="match status" value="1"/>
</dbReference>
<evidence type="ECO:0000259" key="1">
    <source>
        <dbReference type="Pfam" id="PF00296"/>
    </source>
</evidence>
<feature type="domain" description="Luciferase-like" evidence="1">
    <location>
        <begin position="18"/>
        <end position="246"/>
    </location>
</feature>
<dbReference type="Proteomes" id="UP000828924">
    <property type="component" value="Chromosome"/>
</dbReference>
<protein>
    <submittedName>
        <fullName evidence="2">LLM class F420-dependent oxidoreductase</fullName>
    </submittedName>
</protein>
<accession>A0ABY3WKD8</accession>